<dbReference type="EMBL" id="BQNB010016704">
    <property type="protein sequence ID" value="GJT54810.1"/>
    <property type="molecule type" value="Genomic_DNA"/>
</dbReference>
<reference evidence="2" key="1">
    <citation type="journal article" date="2022" name="Int. J. Mol. Sci.">
        <title>Draft Genome of Tanacetum Coccineum: Genomic Comparison of Closely Related Tanacetum-Family Plants.</title>
        <authorList>
            <person name="Yamashiro T."/>
            <person name="Shiraishi A."/>
            <person name="Nakayama K."/>
            <person name="Satake H."/>
        </authorList>
    </citation>
    <scope>NUCLEOTIDE SEQUENCE</scope>
</reference>
<evidence type="ECO:0000256" key="1">
    <source>
        <dbReference type="SAM" id="Phobius"/>
    </source>
</evidence>
<accession>A0ABQ5EVZ6</accession>
<protein>
    <submittedName>
        <fullName evidence="2">Uncharacterized protein</fullName>
    </submittedName>
</protein>
<comment type="caution">
    <text evidence="2">The sequence shown here is derived from an EMBL/GenBank/DDBJ whole genome shotgun (WGS) entry which is preliminary data.</text>
</comment>
<reference evidence="2" key="2">
    <citation type="submission" date="2022-01" db="EMBL/GenBank/DDBJ databases">
        <authorList>
            <person name="Yamashiro T."/>
            <person name="Shiraishi A."/>
            <person name="Satake H."/>
            <person name="Nakayama K."/>
        </authorList>
    </citation>
    <scope>NUCLEOTIDE SEQUENCE</scope>
</reference>
<keyword evidence="1" id="KW-0812">Transmembrane</keyword>
<proteinExistence type="predicted"/>
<name>A0ABQ5EVZ6_9ASTR</name>
<evidence type="ECO:0000313" key="3">
    <source>
        <dbReference type="Proteomes" id="UP001151760"/>
    </source>
</evidence>
<sequence length="158" mass="18417">METLRTIRFRQNIRRRKTIRKMKISGFGVEATVGAIFFLELYVERVNRGCVPSKALLAVSGLIRELQDEHHMKTLGIQYIVLDQSRKVGVGMIANPMSFYSFRSERRRADSKSIDWNSSRVERDRGEVNIQGLLKCRTLGSEWNFQVPWTNERPLENK</sequence>
<dbReference type="Proteomes" id="UP001151760">
    <property type="component" value="Unassembled WGS sequence"/>
</dbReference>
<keyword evidence="1" id="KW-1133">Transmembrane helix</keyword>
<gene>
    <name evidence="2" type="ORF">Tco_0989864</name>
</gene>
<evidence type="ECO:0000313" key="2">
    <source>
        <dbReference type="EMBL" id="GJT54810.1"/>
    </source>
</evidence>
<keyword evidence="1" id="KW-0472">Membrane</keyword>
<organism evidence="2 3">
    <name type="scientific">Tanacetum coccineum</name>
    <dbReference type="NCBI Taxonomy" id="301880"/>
    <lineage>
        <taxon>Eukaryota</taxon>
        <taxon>Viridiplantae</taxon>
        <taxon>Streptophyta</taxon>
        <taxon>Embryophyta</taxon>
        <taxon>Tracheophyta</taxon>
        <taxon>Spermatophyta</taxon>
        <taxon>Magnoliopsida</taxon>
        <taxon>eudicotyledons</taxon>
        <taxon>Gunneridae</taxon>
        <taxon>Pentapetalae</taxon>
        <taxon>asterids</taxon>
        <taxon>campanulids</taxon>
        <taxon>Asterales</taxon>
        <taxon>Asteraceae</taxon>
        <taxon>Asteroideae</taxon>
        <taxon>Anthemideae</taxon>
        <taxon>Anthemidinae</taxon>
        <taxon>Tanacetum</taxon>
    </lineage>
</organism>
<feature type="transmembrane region" description="Helical" evidence="1">
    <location>
        <begin position="24"/>
        <end position="43"/>
    </location>
</feature>
<keyword evidence="3" id="KW-1185">Reference proteome</keyword>